<dbReference type="InterPro" id="IPR036390">
    <property type="entry name" value="WH_DNA-bd_sf"/>
</dbReference>
<accession>A0ABS1BU48</accession>
<dbReference type="PANTHER" id="PTHR33221">
    <property type="entry name" value="WINGED HELIX-TURN-HELIX TRANSCRIPTIONAL REGULATOR, RRF2 FAMILY"/>
    <property type="match status" value="1"/>
</dbReference>
<dbReference type="InterPro" id="IPR036388">
    <property type="entry name" value="WH-like_DNA-bd_sf"/>
</dbReference>
<comment type="caution">
    <text evidence="2">The sequence shown here is derived from an EMBL/GenBank/DDBJ whole genome shotgun (WGS) entry which is preliminary data.</text>
</comment>
<proteinExistence type="predicted"/>
<dbReference type="NCBIfam" id="TIGR00738">
    <property type="entry name" value="rrf2_super"/>
    <property type="match status" value="1"/>
</dbReference>
<sequence length="152" mass="16337">MYLTQQTDYALRVLIYAAVNDQSLVNIGTIAETYNISKSHLMKVVTALVKGGFLTSIRGKGGGLKLAQPPEKIRVGTVVRVTEPLQLAECFGDNNQCLITPTCRLSQILNSGLIAFINHLDGYTLADLVNAPTCEILRPPAGNSSNIPINPA</sequence>
<dbReference type="PANTHER" id="PTHR33221:SF4">
    <property type="entry name" value="HTH-TYPE TRANSCRIPTIONAL REPRESSOR NSRR"/>
    <property type="match status" value="1"/>
</dbReference>
<dbReference type="InterPro" id="IPR000944">
    <property type="entry name" value="Tscrpt_reg_Rrf2"/>
</dbReference>
<dbReference type="Proteomes" id="UP000614058">
    <property type="component" value="Unassembled WGS sequence"/>
</dbReference>
<dbReference type="EMBL" id="JAEHNZ010000003">
    <property type="protein sequence ID" value="MBK0396689.1"/>
    <property type="molecule type" value="Genomic_DNA"/>
</dbReference>
<reference evidence="2 3" key="1">
    <citation type="journal article" date="2021" name="Pathogens">
        <title>Isolation and Characterization of Kingella bonacorsii sp. nov., A Novel Kingella Species Detected in a Stable Periodontitis Subject.</title>
        <authorList>
            <person name="Antezack A."/>
            <person name="Boxberger M."/>
            <person name="Rolland C."/>
            <person name="Monnet-Corti V."/>
            <person name="La Scola B."/>
        </authorList>
    </citation>
    <scope>NUCLEOTIDE SEQUENCE [LARGE SCALE GENOMIC DNA]</scope>
    <source>
        <strain evidence="2 3">Marseille-Q4569</strain>
    </source>
</reference>
<evidence type="ECO:0000313" key="3">
    <source>
        <dbReference type="Proteomes" id="UP000614058"/>
    </source>
</evidence>
<dbReference type="SUPFAM" id="SSF46785">
    <property type="entry name" value="Winged helix' DNA-binding domain"/>
    <property type="match status" value="1"/>
</dbReference>
<keyword evidence="3" id="KW-1185">Reference proteome</keyword>
<dbReference type="GeneID" id="84906078"/>
<protein>
    <submittedName>
        <fullName evidence="2">Rrf2 family transcriptional regulator</fullName>
    </submittedName>
</protein>
<gene>
    <name evidence="2" type="ORF">JDW22_08935</name>
</gene>
<name>A0ABS1BU48_9NEIS</name>
<dbReference type="PROSITE" id="PS51197">
    <property type="entry name" value="HTH_RRF2_2"/>
    <property type="match status" value="1"/>
</dbReference>
<dbReference type="RefSeq" id="WP_003796769.1">
    <property type="nucleotide sequence ID" value="NZ_JAEHNZ010000003.1"/>
</dbReference>
<organism evidence="2 3">
    <name type="scientific">Kingella bonacorsii</name>
    <dbReference type="NCBI Taxonomy" id="2796361"/>
    <lineage>
        <taxon>Bacteria</taxon>
        <taxon>Pseudomonadati</taxon>
        <taxon>Pseudomonadota</taxon>
        <taxon>Betaproteobacteria</taxon>
        <taxon>Neisseriales</taxon>
        <taxon>Neisseriaceae</taxon>
        <taxon>Kingella</taxon>
    </lineage>
</organism>
<keyword evidence="1" id="KW-0238">DNA-binding</keyword>
<evidence type="ECO:0000313" key="2">
    <source>
        <dbReference type="EMBL" id="MBK0396689.1"/>
    </source>
</evidence>
<dbReference type="Pfam" id="PF02082">
    <property type="entry name" value="Rrf2"/>
    <property type="match status" value="1"/>
</dbReference>
<evidence type="ECO:0000256" key="1">
    <source>
        <dbReference type="ARBA" id="ARBA00023125"/>
    </source>
</evidence>
<dbReference type="Gene3D" id="1.10.10.10">
    <property type="entry name" value="Winged helix-like DNA-binding domain superfamily/Winged helix DNA-binding domain"/>
    <property type="match status" value="1"/>
</dbReference>